<dbReference type="GO" id="GO:0016020">
    <property type="term" value="C:membrane"/>
    <property type="evidence" value="ECO:0007669"/>
    <property type="project" value="UniProtKB-SubCell"/>
</dbReference>
<evidence type="ECO:0000256" key="2">
    <source>
        <dbReference type="ARBA" id="ARBA00022527"/>
    </source>
</evidence>
<keyword evidence="6 12" id="KW-0547">Nucleotide-binding</keyword>
<feature type="domain" description="Protein kinase" evidence="15">
    <location>
        <begin position="92"/>
        <end position="378"/>
    </location>
</feature>
<comment type="subcellular location">
    <subcellularLocation>
        <location evidence="1">Membrane</location>
        <topology evidence="1">Single-pass type I membrane protein</topology>
    </subcellularLocation>
</comment>
<dbReference type="GO" id="GO:0004674">
    <property type="term" value="F:protein serine/threonine kinase activity"/>
    <property type="evidence" value="ECO:0007669"/>
    <property type="project" value="UniProtKB-KW"/>
</dbReference>
<organism evidence="16 17">
    <name type="scientific">Malus baccata</name>
    <name type="common">Siberian crab apple</name>
    <name type="synonym">Pyrus baccata</name>
    <dbReference type="NCBI Taxonomy" id="106549"/>
    <lineage>
        <taxon>Eukaryota</taxon>
        <taxon>Viridiplantae</taxon>
        <taxon>Streptophyta</taxon>
        <taxon>Embryophyta</taxon>
        <taxon>Tracheophyta</taxon>
        <taxon>Spermatophyta</taxon>
        <taxon>Magnoliopsida</taxon>
        <taxon>eudicotyledons</taxon>
        <taxon>Gunneridae</taxon>
        <taxon>Pentapetalae</taxon>
        <taxon>rosids</taxon>
        <taxon>fabids</taxon>
        <taxon>Rosales</taxon>
        <taxon>Rosaceae</taxon>
        <taxon>Amygdaloideae</taxon>
        <taxon>Maleae</taxon>
        <taxon>Malus</taxon>
    </lineage>
</organism>
<evidence type="ECO:0000256" key="13">
    <source>
        <dbReference type="SAM" id="MobiDB-lite"/>
    </source>
</evidence>
<name>A0A540LEI1_MALBA</name>
<keyword evidence="8 12" id="KW-0067">ATP-binding</keyword>
<dbReference type="Pfam" id="PF07714">
    <property type="entry name" value="PK_Tyr_Ser-Thr"/>
    <property type="match status" value="2"/>
</dbReference>
<reference evidence="16 17" key="1">
    <citation type="journal article" date="2019" name="G3 (Bethesda)">
        <title>Sequencing of a Wild Apple (Malus baccata) Genome Unravels the Differences Between Cultivated and Wild Apple Species Regarding Disease Resistance and Cold Tolerance.</title>
        <authorList>
            <person name="Chen X."/>
        </authorList>
    </citation>
    <scope>NUCLEOTIDE SEQUENCE [LARGE SCALE GENOMIC DNA]</scope>
    <source>
        <strain evidence="17">cv. Shandingzi</strain>
        <tissue evidence="16">Leaves</tissue>
    </source>
</reference>
<evidence type="ECO:0000256" key="4">
    <source>
        <dbReference type="ARBA" id="ARBA00022692"/>
    </source>
</evidence>
<keyword evidence="9 14" id="KW-1133">Transmembrane helix</keyword>
<keyword evidence="3" id="KW-0808">Transferase</keyword>
<gene>
    <name evidence="16" type="ORF">C1H46_029558</name>
</gene>
<dbReference type="SUPFAM" id="SSF56112">
    <property type="entry name" value="Protein kinase-like (PK-like)"/>
    <property type="match status" value="2"/>
</dbReference>
<dbReference type="PROSITE" id="PS00107">
    <property type="entry name" value="PROTEIN_KINASE_ATP"/>
    <property type="match status" value="2"/>
</dbReference>
<dbReference type="AlphaFoldDB" id="A0A540LEI1"/>
<comment type="caution">
    <text evidence="16">The sequence shown here is derived from an EMBL/GenBank/DDBJ whole genome shotgun (WGS) entry which is preliminary data.</text>
</comment>
<dbReference type="PROSITE" id="PS50011">
    <property type="entry name" value="PROTEIN_KINASE_DOM"/>
    <property type="match status" value="2"/>
</dbReference>
<feature type="domain" description="Protein kinase" evidence="15">
    <location>
        <begin position="490"/>
        <end position="776"/>
    </location>
</feature>
<dbReference type="InterPro" id="IPR000719">
    <property type="entry name" value="Prot_kinase_dom"/>
</dbReference>
<keyword evidence="11" id="KW-0325">Glycoprotein</keyword>
<evidence type="ECO:0000256" key="6">
    <source>
        <dbReference type="ARBA" id="ARBA00022741"/>
    </source>
</evidence>
<dbReference type="InterPro" id="IPR045874">
    <property type="entry name" value="LRK10/LRL21-25-like"/>
</dbReference>
<feature type="transmembrane region" description="Helical" evidence="14">
    <location>
        <begin position="16"/>
        <end position="37"/>
    </location>
</feature>
<evidence type="ECO:0000256" key="10">
    <source>
        <dbReference type="ARBA" id="ARBA00023136"/>
    </source>
</evidence>
<dbReference type="PROSITE" id="PS00108">
    <property type="entry name" value="PROTEIN_KINASE_ST"/>
    <property type="match status" value="2"/>
</dbReference>
<dbReference type="STRING" id="106549.A0A540LEI1"/>
<dbReference type="InterPro" id="IPR008271">
    <property type="entry name" value="Ser/Thr_kinase_AS"/>
</dbReference>
<evidence type="ECO:0000256" key="12">
    <source>
        <dbReference type="PROSITE-ProRule" id="PRU10141"/>
    </source>
</evidence>
<evidence type="ECO:0000256" key="7">
    <source>
        <dbReference type="ARBA" id="ARBA00022777"/>
    </source>
</evidence>
<proteinExistence type="predicted"/>
<sequence length="833" mass="93494">MSSPDSSSSSSSGGETAAIAIAMVVILVKIVIAIAVCQKCKEIAENKRIQNGSLVKIASPDFRTLTMDNFLNDMEREKPIRFTSQQLWIATDNFTNLLGQGGFGAVYKGIFSNGTLVAVKVLYGSSDKRIKEQFMAEVSTIGRTHHFNLVRLYGFCFEEHLRALVYEYMGNGSLDKYLFSTNTVALGFEKLHEIAVGTARGIAYLHEECQQRIVHYDIKPENILLDANFFPKVADFGLAKLCNRENTHITMTGGRGTPGYAAPEVWLRFPITHKCDVYSFGMLLFEIIGRRRNLDVNIQDSQDWFPRWVWKKFEPGELGELMVVCGIEEKDKERAERMVKVALWCVQYMPEARPLMSVVVKMWEGAVEIPTPSTNPFQHLMSDTPYPTAPVYDTSNPTDTTANSSSSSSSGGETAAIAIAMVVILVKIVIAIAVCQKCKEIAENKRIQNGSLVKIASPDFRTLTMDNFLNDMEREKPIRFTSQQLWIATDNFTNLLGQGGFGAVYKGIFSNGTLVAVKVLYGSSDKRIKEQFMAEVSTIGRTHHFNLVRLYGFCFEEHLRALVYEYMGNGSLDKYLFSTNTVALGFEKLHEIAVGTARGIAYLHEECQQRIVHYDIKPENILLDANFFPKVADFGLAKLCNRENTHITMTGGRGTPGYAAPEVWLRFPITHKCDVYSFGMLLFEIIGRRRNLDVNIQDSQDWFPRWVWKKFEPGELGELMVVCGIEEKDKERAERMVKVALWCVQYMPEARPLMSVVVKMWEGAVEIPTPSTNPFQHLMSDTPYPTAPVYDTSNPTDSTASDFCSVPSQTVTGHSVVSGTPIMKKYEIEIVSA</sequence>
<feature type="binding site" evidence="12">
    <location>
        <position position="518"/>
    </location>
    <ligand>
        <name>ATP</name>
        <dbReference type="ChEBI" id="CHEBI:30616"/>
    </ligand>
</feature>
<keyword evidence="2" id="KW-0723">Serine/threonine-protein kinase</keyword>
<evidence type="ECO:0000256" key="9">
    <source>
        <dbReference type="ARBA" id="ARBA00022989"/>
    </source>
</evidence>
<evidence type="ECO:0000256" key="14">
    <source>
        <dbReference type="SAM" id="Phobius"/>
    </source>
</evidence>
<keyword evidence="7" id="KW-0418">Kinase</keyword>
<dbReference type="GO" id="GO:0005524">
    <property type="term" value="F:ATP binding"/>
    <property type="evidence" value="ECO:0007669"/>
    <property type="project" value="UniProtKB-UniRule"/>
</dbReference>
<dbReference type="EMBL" id="VIEB01000616">
    <property type="protein sequence ID" value="TQD84885.1"/>
    <property type="molecule type" value="Genomic_DNA"/>
</dbReference>
<protein>
    <recommendedName>
        <fullName evidence="15">Protein kinase domain-containing protein</fullName>
    </recommendedName>
</protein>
<keyword evidence="4 14" id="KW-0812">Transmembrane</keyword>
<keyword evidence="5" id="KW-0732">Signal</keyword>
<dbReference type="InterPro" id="IPR001245">
    <property type="entry name" value="Ser-Thr/Tyr_kinase_cat_dom"/>
</dbReference>
<dbReference type="FunFam" id="3.30.200.20:FF:000178">
    <property type="entry name" value="serine/threonine-protein kinase PBS1-like"/>
    <property type="match status" value="2"/>
</dbReference>
<dbReference type="SMART" id="SM00220">
    <property type="entry name" value="S_TKc"/>
    <property type="match status" value="2"/>
</dbReference>
<dbReference type="Gene3D" id="3.30.200.20">
    <property type="entry name" value="Phosphorylase Kinase, domain 1"/>
    <property type="match status" value="2"/>
</dbReference>
<dbReference type="Gene3D" id="1.10.510.10">
    <property type="entry name" value="Transferase(Phosphotransferase) domain 1"/>
    <property type="match status" value="2"/>
</dbReference>
<keyword evidence="10 14" id="KW-0472">Membrane</keyword>
<dbReference type="InterPro" id="IPR017441">
    <property type="entry name" value="Protein_kinase_ATP_BS"/>
</dbReference>
<accession>A0A540LEI1</accession>
<evidence type="ECO:0000256" key="1">
    <source>
        <dbReference type="ARBA" id="ARBA00004479"/>
    </source>
</evidence>
<evidence type="ECO:0000256" key="5">
    <source>
        <dbReference type="ARBA" id="ARBA00022729"/>
    </source>
</evidence>
<evidence type="ECO:0000256" key="11">
    <source>
        <dbReference type="ARBA" id="ARBA00023180"/>
    </source>
</evidence>
<evidence type="ECO:0000256" key="8">
    <source>
        <dbReference type="ARBA" id="ARBA00022840"/>
    </source>
</evidence>
<dbReference type="PANTHER" id="PTHR27009">
    <property type="entry name" value="RUST RESISTANCE KINASE LR10-RELATED"/>
    <property type="match status" value="1"/>
</dbReference>
<dbReference type="InterPro" id="IPR011009">
    <property type="entry name" value="Kinase-like_dom_sf"/>
</dbReference>
<feature type="compositionally biased region" description="Low complexity" evidence="13">
    <location>
        <begin position="393"/>
        <end position="411"/>
    </location>
</feature>
<evidence type="ECO:0000313" key="16">
    <source>
        <dbReference type="EMBL" id="TQD84885.1"/>
    </source>
</evidence>
<feature type="binding site" evidence="12">
    <location>
        <position position="120"/>
    </location>
    <ligand>
        <name>ATP</name>
        <dbReference type="ChEBI" id="CHEBI:30616"/>
    </ligand>
</feature>
<evidence type="ECO:0000313" key="17">
    <source>
        <dbReference type="Proteomes" id="UP000315295"/>
    </source>
</evidence>
<feature type="region of interest" description="Disordered" evidence="13">
    <location>
        <begin position="388"/>
        <end position="411"/>
    </location>
</feature>
<evidence type="ECO:0000259" key="15">
    <source>
        <dbReference type="PROSITE" id="PS50011"/>
    </source>
</evidence>
<dbReference type="FunFam" id="1.10.510.10:FF:000537">
    <property type="entry name" value="Putative receptor-like protein kinase"/>
    <property type="match status" value="2"/>
</dbReference>
<dbReference type="Proteomes" id="UP000315295">
    <property type="component" value="Unassembled WGS sequence"/>
</dbReference>
<evidence type="ECO:0000256" key="3">
    <source>
        <dbReference type="ARBA" id="ARBA00022679"/>
    </source>
</evidence>
<keyword evidence="17" id="KW-1185">Reference proteome</keyword>